<feature type="region of interest" description="Disordered" evidence="1">
    <location>
        <begin position="1"/>
        <end position="31"/>
    </location>
</feature>
<accession>A0A0C3CDN0</accession>
<dbReference type="EMBL" id="KN831779">
    <property type="protein sequence ID" value="KIM41696.1"/>
    <property type="molecule type" value="Genomic_DNA"/>
</dbReference>
<reference evidence="2 3" key="1">
    <citation type="submission" date="2014-04" db="EMBL/GenBank/DDBJ databases">
        <authorList>
            <consortium name="DOE Joint Genome Institute"/>
            <person name="Kuo A."/>
            <person name="Gay G."/>
            <person name="Dore J."/>
            <person name="Kohler A."/>
            <person name="Nagy L.G."/>
            <person name="Floudas D."/>
            <person name="Copeland A."/>
            <person name="Barry K.W."/>
            <person name="Cichocki N."/>
            <person name="Veneault-Fourrey C."/>
            <person name="LaButti K."/>
            <person name="Lindquist E.A."/>
            <person name="Lipzen A."/>
            <person name="Lundell T."/>
            <person name="Morin E."/>
            <person name="Murat C."/>
            <person name="Sun H."/>
            <person name="Tunlid A."/>
            <person name="Henrissat B."/>
            <person name="Grigoriev I.V."/>
            <person name="Hibbett D.S."/>
            <person name="Martin F."/>
            <person name="Nordberg H.P."/>
            <person name="Cantor M.N."/>
            <person name="Hua S.X."/>
        </authorList>
    </citation>
    <scope>NUCLEOTIDE SEQUENCE [LARGE SCALE GENOMIC DNA]</scope>
    <source>
        <strain evidence="3">h7</strain>
    </source>
</reference>
<organism evidence="2 3">
    <name type="scientific">Hebeloma cylindrosporum</name>
    <dbReference type="NCBI Taxonomy" id="76867"/>
    <lineage>
        <taxon>Eukaryota</taxon>
        <taxon>Fungi</taxon>
        <taxon>Dikarya</taxon>
        <taxon>Basidiomycota</taxon>
        <taxon>Agaricomycotina</taxon>
        <taxon>Agaricomycetes</taxon>
        <taxon>Agaricomycetidae</taxon>
        <taxon>Agaricales</taxon>
        <taxon>Agaricineae</taxon>
        <taxon>Hymenogastraceae</taxon>
        <taxon>Hebeloma</taxon>
    </lineage>
</organism>
<proteinExistence type="predicted"/>
<dbReference type="AlphaFoldDB" id="A0A0C3CDN0"/>
<feature type="region of interest" description="Disordered" evidence="1">
    <location>
        <begin position="59"/>
        <end position="89"/>
    </location>
</feature>
<evidence type="ECO:0000313" key="3">
    <source>
        <dbReference type="Proteomes" id="UP000053424"/>
    </source>
</evidence>
<sequence>MQPSNGSAAQSSHVIGHHSPSSTGSINRCRDSTLQGNFDVTELPVEIICEIFEKFIEDDSQPKDKKNSNPPRPLISHFCRSDPTILGAN</sequence>
<keyword evidence="3" id="KW-1185">Reference proteome</keyword>
<dbReference type="HOGENOM" id="CLU_2460736_0_0_1"/>
<dbReference type="Proteomes" id="UP000053424">
    <property type="component" value="Unassembled WGS sequence"/>
</dbReference>
<name>A0A0C3CDN0_HEBCY</name>
<evidence type="ECO:0000256" key="1">
    <source>
        <dbReference type="SAM" id="MobiDB-lite"/>
    </source>
</evidence>
<gene>
    <name evidence="2" type="ORF">M413DRAFT_444940</name>
</gene>
<protein>
    <submittedName>
        <fullName evidence="2">Uncharacterized protein</fullName>
    </submittedName>
</protein>
<evidence type="ECO:0000313" key="2">
    <source>
        <dbReference type="EMBL" id="KIM41696.1"/>
    </source>
</evidence>
<feature type="non-terminal residue" evidence="2">
    <location>
        <position position="89"/>
    </location>
</feature>
<reference evidence="3" key="2">
    <citation type="submission" date="2015-01" db="EMBL/GenBank/DDBJ databases">
        <title>Evolutionary Origins and Diversification of the Mycorrhizal Mutualists.</title>
        <authorList>
            <consortium name="DOE Joint Genome Institute"/>
            <consortium name="Mycorrhizal Genomics Consortium"/>
            <person name="Kohler A."/>
            <person name="Kuo A."/>
            <person name="Nagy L.G."/>
            <person name="Floudas D."/>
            <person name="Copeland A."/>
            <person name="Barry K.W."/>
            <person name="Cichocki N."/>
            <person name="Veneault-Fourrey C."/>
            <person name="LaButti K."/>
            <person name="Lindquist E.A."/>
            <person name="Lipzen A."/>
            <person name="Lundell T."/>
            <person name="Morin E."/>
            <person name="Murat C."/>
            <person name="Riley R."/>
            <person name="Ohm R."/>
            <person name="Sun H."/>
            <person name="Tunlid A."/>
            <person name="Henrissat B."/>
            <person name="Grigoriev I.V."/>
            <person name="Hibbett D.S."/>
            <person name="Martin F."/>
        </authorList>
    </citation>
    <scope>NUCLEOTIDE SEQUENCE [LARGE SCALE GENOMIC DNA]</scope>
    <source>
        <strain evidence="3">h7</strain>
    </source>
</reference>